<dbReference type="PANTHER" id="PTHR35792">
    <property type="entry name" value="GENERAL STRESS PROTEIN"/>
    <property type="match status" value="1"/>
</dbReference>
<keyword evidence="3" id="KW-1185">Reference proteome</keyword>
<protein>
    <submittedName>
        <fullName evidence="2">YtxH domain-containing protein</fullName>
    </submittedName>
</protein>
<organism evidence="2 3">
    <name type="scientific">Candidatus Dehalogenimonas loeffleri</name>
    <dbReference type="NCBI Taxonomy" id="3127115"/>
    <lineage>
        <taxon>Bacteria</taxon>
        <taxon>Bacillati</taxon>
        <taxon>Chloroflexota</taxon>
        <taxon>Dehalococcoidia</taxon>
        <taxon>Dehalococcoidales</taxon>
        <taxon>Dehalococcoidaceae</taxon>
        <taxon>Dehalogenimonas</taxon>
    </lineage>
</organism>
<keyword evidence="1" id="KW-0812">Transmembrane</keyword>
<keyword evidence="1" id="KW-0472">Membrane</keyword>
<dbReference type="InterPro" id="IPR052928">
    <property type="entry name" value="Desiccation-related_membrane"/>
</dbReference>
<reference evidence="2 3" key="1">
    <citation type="submission" date="2024-03" db="EMBL/GenBank/DDBJ databases">
        <title>A Dehalogenimonas Isolated from Estuarine Sediments Dihaloeliminates Chlorinated Alkanes.</title>
        <authorList>
            <person name="Yang Y."/>
            <person name="Wang H."/>
        </authorList>
    </citation>
    <scope>NUCLEOTIDE SEQUENCE [LARGE SCALE GENOMIC DNA]</scope>
    <source>
        <strain evidence="2 3">W</strain>
    </source>
</reference>
<dbReference type="RefSeq" id="WP_338736920.1">
    <property type="nucleotide sequence ID" value="NZ_CP146612.1"/>
</dbReference>
<sequence length="84" mass="9294">MSNDSMGGIVLGLLAGAAIGVGIGMLYAPQPGRRTRRNLQKQAHEFRNRAEHFGEQVKERAEEAGETVKKSAEKYRHDMLAKLD</sequence>
<evidence type="ECO:0000313" key="2">
    <source>
        <dbReference type="EMBL" id="WWX24799.1"/>
    </source>
</evidence>
<feature type="transmembrane region" description="Helical" evidence="1">
    <location>
        <begin position="6"/>
        <end position="28"/>
    </location>
</feature>
<dbReference type="PANTHER" id="PTHR35792:SF1">
    <property type="entry name" value="SLL0268 PROTEIN"/>
    <property type="match status" value="1"/>
</dbReference>
<evidence type="ECO:0000256" key="1">
    <source>
        <dbReference type="SAM" id="Phobius"/>
    </source>
</evidence>
<gene>
    <name evidence="2" type="ORF">V8247_05910</name>
</gene>
<accession>A0ABZ2J564</accession>
<dbReference type="Proteomes" id="UP001375370">
    <property type="component" value="Chromosome"/>
</dbReference>
<dbReference type="EMBL" id="CP146612">
    <property type="protein sequence ID" value="WWX24799.1"/>
    <property type="molecule type" value="Genomic_DNA"/>
</dbReference>
<dbReference type="InterPro" id="IPR024623">
    <property type="entry name" value="YtxH"/>
</dbReference>
<name>A0ABZ2J564_9CHLR</name>
<proteinExistence type="predicted"/>
<dbReference type="Pfam" id="PF12732">
    <property type="entry name" value="YtxH"/>
    <property type="match status" value="1"/>
</dbReference>
<evidence type="ECO:0000313" key="3">
    <source>
        <dbReference type="Proteomes" id="UP001375370"/>
    </source>
</evidence>
<keyword evidence="1" id="KW-1133">Transmembrane helix</keyword>